<dbReference type="PANTHER" id="PTHR35373">
    <property type="entry name" value="PROTEIN CBG16894"/>
    <property type="match status" value="1"/>
</dbReference>
<organism evidence="1 2">
    <name type="scientific">Acrobeloides nanus</name>
    <dbReference type="NCBI Taxonomy" id="290746"/>
    <lineage>
        <taxon>Eukaryota</taxon>
        <taxon>Metazoa</taxon>
        <taxon>Ecdysozoa</taxon>
        <taxon>Nematoda</taxon>
        <taxon>Chromadorea</taxon>
        <taxon>Rhabditida</taxon>
        <taxon>Tylenchina</taxon>
        <taxon>Cephalobomorpha</taxon>
        <taxon>Cephaloboidea</taxon>
        <taxon>Cephalobidae</taxon>
        <taxon>Acrobeloides</taxon>
    </lineage>
</organism>
<accession>A0A914DVI6</accession>
<dbReference type="WBParaSite" id="ACRNAN_scaffold4138.g13021.t1">
    <property type="protein sequence ID" value="ACRNAN_scaffold4138.g13021.t1"/>
    <property type="gene ID" value="ACRNAN_scaffold4138.g13021"/>
</dbReference>
<keyword evidence="1" id="KW-1185">Reference proteome</keyword>
<proteinExistence type="predicted"/>
<evidence type="ECO:0000313" key="2">
    <source>
        <dbReference type="WBParaSite" id="ACRNAN_scaffold4138.g13021.t1"/>
    </source>
</evidence>
<dbReference type="Proteomes" id="UP000887540">
    <property type="component" value="Unplaced"/>
</dbReference>
<evidence type="ECO:0000313" key="1">
    <source>
        <dbReference type="Proteomes" id="UP000887540"/>
    </source>
</evidence>
<dbReference type="AlphaFoldDB" id="A0A914DVI6"/>
<reference evidence="2" key="1">
    <citation type="submission" date="2022-11" db="UniProtKB">
        <authorList>
            <consortium name="WormBaseParasite"/>
        </authorList>
    </citation>
    <scope>IDENTIFICATION</scope>
</reference>
<name>A0A914DVI6_9BILA</name>
<protein>
    <submittedName>
        <fullName evidence="2">Uncharacterized protein</fullName>
    </submittedName>
</protein>
<sequence length="140" mass="16627">MTEFDLIEDEQNDRNKKEDVLYEDQYCKLTKTKLVVKKYFFPTMREKTIYLNEIKTLFYKEQEGLKDILDVRCWGLNANMSFWALDWKRIIGATSTKSNILLDVDCYFKKGFSVTDVDGFLKQFRKIAGSDVRICHGFEF</sequence>